<accession>A0A6I4UQ79</accession>
<keyword evidence="2" id="KW-0732">Signal</keyword>
<organism evidence="3 4">
    <name type="scientific">Croceibacterium soli</name>
    <dbReference type="NCBI Taxonomy" id="1739690"/>
    <lineage>
        <taxon>Bacteria</taxon>
        <taxon>Pseudomonadati</taxon>
        <taxon>Pseudomonadota</taxon>
        <taxon>Alphaproteobacteria</taxon>
        <taxon>Sphingomonadales</taxon>
        <taxon>Erythrobacteraceae</taxon>
        <taxon>Croceibacterium</taxon>
    </lineage>
</organism>
<gene>
    <name evidence="3" type="ORF">GRI75_04850</name>
</gene>
<sequence length="224" mass="23730">MRKLLLAGAATIGIIAAPAVLSAQDAPELQTSANAAADVELTAEQRAMYDAWPDDRRATYDALEQEHQTYFWTLTPKQRDAYWFLTPQQRTQIMGMTPEARASAWTSIEAQIAAQANDSQTSVGASTSVDASASAQTANQANARAVPPPSSTTVVDEGDPATPATVVRTNPGNLTPPPASAQNKTYPVCTAKVQDNCQNPGEGGAPGRSRALQHWPGEPASERD</sequence>
<feature type="region of interest" description="Disordered" evidence="1">
    <location>
        <begin position="134"/>
        <end position="224"/>
    </location>
</feature>
<proteinExistence type="predicted"/>
<dbReference type="Proteomes" id="UP000469159">
    <property type="component" value="Unassembled WGS sequence"/>
</dbReference>
<dbReference type="RefSeq" id="WP_202389596.1">
    <property type="nucleotide sequence ID" value="NZ_WTYK01000002.1"/>
</dbReference>
<dbReference type="EMBL" id="WTYK01000002">
    <property type="protein sequence ID" value="MXP40972.1"/>
    <property type="molecule type" value="Genomic_DNA"/>
</dbReference>
<feature type="compositionally biased region" description="Low complexity" evidence="1">
    <location>
        <begin position="134"/>
        <end position="145"/>
    </location>
</feature>
<comment type="caution">
    <text evidence="3">The sequence shown here is derived from an EMBL/GenBank/DDBJ whole genome shotgun (WGS) entry which is preliminary data.</text>
</comment>
<keyword evidence="4" id="KW-1185">Reference proteome</keyword>
<feature type="signal peptide" evidence="2">
    <location>
        <begin position="1"/>
        <end position="23"/>
    </location>
</feature>
<feature type="chain" id="PRO_5026020272" evidence="2">
    <location>
        <begin position="24"/>
        <end position="224"/>
    </location>
</feature>
<evidence type="ECO:0000313" key="3">
    <source>
        <dbReference type="EMBL" id="MXP40972.1"/>
    </source>
</evidence>
<evidence type="ECO:0000256" key="2">
    <source>
        <dbReference type="SAM" id="SignalP"/>
    </source>
</evidence>
<name>A0A6I4UQ79_9SPHN</name>
<evidence type="ECO:0000256" key="1">
    <source>
        <dbReference type="SAM" id="MobiDB-lite"/>
    </source>
</evidence>
<reference evidence="3 4" key="1">
    <citation type="submission" date="2019-12" db="EMBL/GenBank/DDBJ databases">
        <title>Genomic-based taxomic classification of the family Erythrobacteraceae.</title>
        <authorList>
            <person name="Xu L."/>
        </authorList>
    </citation>
    <scope>NUCLEOTIDE SEQUENCE [LARGE SCALE GENOMIC DNA]</scope>
    <source>
        <strain evidence="3 4">MCCC 1K02066</strain>
    </source>
</reference>
<protein>
    <submittedName>
        <fullName evidence="3">Uncharacterized protein</fullName>
    </submittedName>
</protein>
<dbReference type="AlphaFoldDB" id="A0A6I4UQ79"/>
<evidence type="ECO:0000313" key="4">
    <source>
        <dbReference type="Proteomes" id="UP000469159"/>
    </source>
</evidence>